<name>A0A8S3D517_9BILA</name>
<accession>A0A8S3D517</accession>
<dbReference type="EMBL" id="CAJOBI010095990">
    <property type="protein sequence ID" value="CAF4565065.1"/>
    <property type="molecule type" value="Genomic_DNA"/>
</dbReference>
<reference evidence="3" key="1">
    <citation type="submission" date="2021-02" db="EMBL/GenBank/DDBJ databases">
        <authorList>
            <person name="Nowell W R."/>
        </authorList>
    </citation>
    <scope>NUCLEOTIDE SEQUENCE</scope>
</reference>
<feature type="region of interest" description="Disordered" evidence="1">
    <location>
        <begin position="1"/>
        <end position="80"/>
    </location>
</feature>
<evidence type="ECO:0000313" key="3">
    <source>
        <dbReference type="EMBL" id="CAF4967719.1"/>
    </source>
</evidence>
<dbReference type="EMBL" id="CAJOBI010193091">
    <property type="protein sequence ID" value="CAF4967719.1"/>
    <property type="molecule type" value="Genomic_DNA"/>
</dbReference>
<sequence>WKRTLTTTDYSSSPFNNQQILRQQQTPRSSDIRNTSMSISNVPTPTMYSPMNNNPSIRSTDLQSSPFPIRSVGSVQALNS</sequence>
<protein>
    <submittedName>
        <fullName evidence="3">Uncharacterized protein</fullName>
    </submittedName>
</protein>
<evidence type="ECO:0000313" key="4">
    <source>
        <dbReference type="Proteomes" id="UP000676336"/>
    </source>
</evidence>
<dbReference type="AlphaFoldDB" id="A0A8S3D517"/>
<gene>
    <name evidence="2" type="ORF">SMN809_LOCUS37610</name>
    <name evidence="3" type="ORF">SMN809_LOCUS54982</name>
</gene>
<feature type="non-terminal residue" evidence="3">
    <location>
        <position position="1"/>
    </location>
</feature>
<dbReference type="Proteomes" id="UP000676336">
    <property type="component" value="Unassembled WGS sequence"/>
</dbReference>
<organism evidence="3 4">
    <name type="scientific">Rotaria magnacalcarata</name>
    <dbReference type="NCBI Taxonomy" id="392030"/>
    <lineage>
        <taxon>Eukaryota</taxon>
        <taxon>Metazoa</taxon>
        <taxon>Spiralia</taxon>
        <taxon>Gnathifera</taxon>
        <taxon>Rotifera</taxon>
        <taxon>Eurotatoria</taxon>
        <taxon>Bdelloidea</taxon>
        <taxon>Philodinida</taxon>
        <taxon>Philodinidae</taxon>
        <taxon>Rotaria</taxon>
    </lineage>
</organism>
<comment type="caution">
    <text evidence="3">The sequence shown here is derived from an EMBL/GenBank/DDBJ whole genome shotgun (WGS) entry which is preliminary data.</text>
</comment>
<feature type="non-terminal residue" evidence="3">
    <location>
        <position position="80"/>
    </location>
</feature>
<feature type="compositionally biased region" description="Polar residues" evidence="1">
    <location>
        <begin position="1"/>
        <end position="66"/>
    </location>
</feature>
<evidence type="ECO:0000313" key="2">
    <source>
        <dbReference type="EMBL" id="CAF4565065.1"/>
    </source>
</evidence>
<proteinExistence type="predicted"/>
<evidence type="ECO:0000256" key="1">
    <source>
        <dbReference type="SAM" id="MobiDB-lite"/>
    </source>
</evidence>